<dbReference type="PANTHER" id="PTHR43331">
    <property type="entry name" value="HOMOSERINE DEHYDROGENASE"/>
    <property type="match status" value="1"/>
</dbReference>
<evidence type="ECO:0000256" key="5">
    <source>
        <dbReference type="ARBA" id="ARBA00013213"/>
    </source>
</evidence>
<evidence type="ECO:0000256" key="8">
    <source>
        <dbReference type="ARBA" id="ARBA00022697"/>
    </source>
</evidence>
<feature type="binding site" evidence="17">
    <location>
        <begin position="12"/>
        <end position="19"/>
    </location>
    <ligand>
        <name>NADP(+)</name>
        <dbReference type="ChEBI" id="CHEBI:58349"/>
    </ligand>
</feature>
<dbReference type="InterPro" id="IPR045865">
    <property type="entry name" value="ACT-like_dom_sf"/>
</dbReference>
<dbReference type="Pfam" id="PF01842">
    <property type="entry name" value="ACT"/>
    <property type="match status" value="1"/>
</dbReference>
<dbReference type="Pfam" id="PF03447">
    <property type="entry name" value="NAD_binding_3"/>
    <property type="match status" value="1"/>
</dbReference>
<dbReference type="GO" id="GO:0004412">
    <property type="term" value="F:homoserine dehydrogenase activity"/>
    <property type="evidence" value="ECO:0007669"/>
    <property type="project" value="UniProtKB-EC"/>
</dbReference>
<evidence type="ECO:0000256" key="15">
    <source>
        <dbReference type="ARBA" id="ARBA00049031"/>
    </source>
</evidence>
<dbReference type="GO" id="GO:0050661">
    <property type="term" value="F:NADP binding"/>
    <property type="evidence" value="ECO:0007669"/>
    <property type="project" value="InterPro"/>
</dbReference>
<dbReference type="InterPro" id="IPR002912">
    <property type="entry name" value="ACT_dom"/>
</dbReference>
<dbReference type="InterPro" id="IPR005106">
    <property type="entry name" value="Asp/hSer_DH_NAD-bd"/>
</dbReference>
<comment type="pathway">
    <text evidence="3 18">Amino-acid biosynthesis; L-methionine biosynthesis via de novo pathway; L-homoserine from L-aspartate: step 3/3.</text>
</comment>
<proteinExistence type="inferred from homology"/>
<name>A0A387BNW8_9MICO</name>
<dbReference type="KEGG" id="gry:D7I44_13300"/>
<dbReference type="PROSITE" id="PS01042">
    <property type="entry name" value="HOMOSER_DHGENASE"/>
    <property type="match status" value="1"/>
</dbReference>
<evidence type="ECO:0000256" key="19">
    <source>
        <dbReference type="RuleBase" id="RU004171"/>
    </source>
</evidence>
<comment type="catalytic activity">
    <reaction evidence="15">
        <text>L-homoserine + NAD(+) = L-aspartate 4-semialdehyde + NADH + H(+)</text>
        <dbReference type="Rhea" id="RHEA:15757"/>
        <dbReference type="ChEBI" id="CHEBI:15378"/>
        <dbReference type="ChEBI" id="CHEBI:57476"/>
        <dbReference type="ChEBI" id="CHEBI:57540"/>
        <dbReference type="ChEBI" id="CHEBI:57945"/>
        <dbReference type="ChEBI" id="CHEBI:537519"/>
        <dbReference type="EC" id="1.1.1.3"/>
    </reaction>
    <physiologicalReaction direction="right-to-left" evidence="15">
        <dbReference type="Rhea" id="RHEA:15759"/>
    </physiologicalReaction>
</comment>
<protein>
    <recommendedName>
        <fullName evidence="6 18">Homoserine dehydrogenase</fullName>
        <ecNumber evidence="5 18">1.1.1.3</ecNumber>
    </recommendedName>
</protein>
<keyword evidence="11" id="KW-0915">Sodium</keyword>
<comment type="cofactor">
    <cofactor evidence="1">
        <name>a metal cation</name>
        <dbReference type="ChEBI" id="CHEBI:25213"/>
    </cofactor>
</comment>
<feature type="binding site" evidence="17">
    <location>
        <position position="106"/>
    </location>
    <ligand>
        <name>NADPH</name>
        <dbReference type="ChEBI" id="CHEBI:57783"/>
    </ligand>
</feature>
<comment type="pathway">
    <text evidence="2 18">Amino-acid biosynthesis; L-threonine biosynthesis; L-threonine from L-aspartate: step 3/5.</text>
</comment>
<dbReference type="FunFam" id="3.30.360.10:FF:000005">
    <property type="entry name" value="Homoserine dehydrogenase"/>
    <property type="match status" value="1"/>
</dbReference>
<organism evidence="21 22">
    <name type="scientific">Gryllotalpicola protaetiae</name>
    <dbReference type="NCBI Taxonomy" id="2419771"/>
    <lineage>
        <taxon>Bacteria</taxon>
        <taxon>Bacillati</taxon>
        <taxon>Actinomycetota</taxon>
        <taxon>Actinomycetes</taxon>
        <taxon>Micrococcales</taxon>
        <taxon>Microbacteriaceae</taxon>
        <taxon>Gryllotalpicola</taxon>
    </lineage>
</organism>
<dbReference type="Proteomes" id="UP000275069">
    <property type="component" value="Chromosome"/>
</dbReference>
<evidence type="ECO:0000256" key="13">
    <source>
        <dbReference type="ARBA" id="ARBA00044930"/>
    </source>
</evidence>
<dbReference type="EMBL" id="CP032624">
    <property type="protein sequence ID" value="AYG04408.1"/>
    <property type="molecule type" value="Genomic_DNA"/>
</dbReference>
<evidence type="ECO:0000256" key="2">
    <source>
        <dbReference type="ARBA" id="ARBA00005056"/>
    </source>
</evidence>
<gene>
    <name evidence="21" type="ORF">D7I44_13300</name>
</gene>
<evidence type="ECO:0000313" key="22">
    <source>
        <dbReference type="Proteomes" id="UP000275069"/>
    </source>
</evidence>
<feature type="active site" description="Proton donor" evidence="16">
    <location>
        <position position="206"/>
    </location>
</feature>
<evidence type="ECO:0000256" key="10">
    <source>
        <dbReference type="ARBA" id="ARBA00023002"/>
    </source>
</evidence>
<dbReference type="SUPFAM" id="SSF51735">
    <property type="entry name" value="NAD(P)-binding Rossmann-fold domains"/>
    <property type="match status" value="1"/>
</dbReference>
<evidence type="ECO:0000256" key="3">
    <source>
        <dbReference type="ARBA" id="ARBA00005062"/>
    </source>
</evidence>
<dbReference type="EC" id="1.1.1.3" evidence="5 18"/>
<dbReference type="PIRSF" id="PIRSF000098">
    <property type="entry name" value="Homoser_dehydrog"/>
    <property type="match status" value="1"/>
</dbReference>
<keyword evidence="9 17" id="KW-0521">NADP</keyword>
<evidence type="ECO:0000256" key="12">
    <source>
        <dbReference type="ARBA" id="ARBA00023167"/>
    </source>
</evidence>
<dbReference type="Gene3D" id="3.30.70.260">
    <property type="match status" value="1"/>
</dbReference>
<evidence type="ECO:0000256" key="6">
    <source>
        <dbReference type="ARBA" id="ARBA00013376"/>
    </source>
</evidence>
<keyword evidence="12 18" id="KW-0486">Methionine biosynthesis</keyword>
<dbReference type="UniPathway" id="UPA00051">
    <property type="reaction ID" value="UER00465"/>
</dbReference>
<evidence type="ECO:0000256" key="4">
    <source>
        <dbReference type="ARBA" id="ARBA00006753"/>
    </source>
</evidence>
<dbReference type="Gene3D" id="3.40.50.720">
    <property type="entry name" value="NAD(P)-binding Rossmann-like Domain"/>
    <property type="match status" value="1"/>
</dbReference>
<evidence type="ECO:0000256" key="9">
    <source>
        <dbReference type="ARBA" id="ARBA00022857"/>
    </source>
</evidence>
<dbReference type="InterPro" id="IPR001342">
    <property type="entry name" value="HDH_cat"/>
</dbReference>
<evidence type="ECO:0000256" key="17">
    <source>
        <dbReference type="PIRSR" id="PIRSR000098-2"/>
    </source>
</evidence>
<feature type="domain" description="ACT" evidence="20">
    <location>
        <begin position="356"/>
        <end position="438"/>
    </location>
</feature>
<keyword evidence="7 18" id="KW-0028">Amino-acid biosynthesis</keyword>
<dbReference type="OrthoDB" id="9808167at2"/>
<keyword evidence="10 18" id="KW-0560">Oxidoreductase</keyword>
<dbReference type="PROSITE" id="PS51671">
    <property type="entry name" value="ACT"/>
    <property type="match status" value="1"/>
</dbReference>
<evidence type="ECO:0000256" key="1">
    <source>
        <dbReference type="ARBA" id="ARBA00001920"/>
    </source>
</evidence>
<evidence type="ECO:0000256" key="14">
    <source>
        <dbReference type="ARBA" id="ARBA00048841"/>
    </source>
</evidence>
<dbReference type="PANTHER" id="PTHR43331:SF1">
    <property type="entry name" value="HOMOSERINE DEHYDROGENASE"/>
    <property type="match status" value="1"/>
</dbReference>
<dbReference type="UniPathway" id="UPA00050">
    <property type="reaction ID" value="UER00063"/>
</dbReference>
<dbReference type="AlphaFoldDB" id="A0A387BNW8"/>
<comment type="similarity">
    <text evidence="4 19">Belongs to the homoserine dehydrogenase family.</text>
</comment>
<accession>A0A387BNW8</accession>
<dbReference type="InterPro" id="IPR016204">
    <property type="entry name" value="HDH"/>
</dbReference>
<evidence type="ECO:0000256" key="16">
    <source>
        <dbReference type="PIRSR" id="PIRSR000098-1"/>
    </source>
</evidence>
<dbReference type="Gene3D" id="3.30.360.10">
    <property type="entry name" value="Dihydrodipicolinate Reductase, domain 2"/>
    <property type="match status" value="1"/>
</dbReference>
<evidence type="ECO:0000256" key="18">
    <source>
        <dbReference type="RuleBase" id="RU000579"/>
    </source>
</evidence>
<dbReference type="SUPFAM" id="SSF55347">
    <property type="entry name" value="Glyceraldehyde-3-phosphate dehydrogenase-like, C-terminal domain"/>
    <property type="match status" value="1"/>
</dbReference>
<reference evidence="21 22" key="1">
    <citation type="submission" date="2018-09" db="EMBL/GenBank/DDBJ databases">
        <title>Genome sequencing of strain 2DFW10M-5.</title>
        <authorList>
            <person name="Heo J."/>
            <person name="Kim S.-J."/>
            <person name="Kwon S.-W."/>
        </authorList>
    </citation>
    <scope>NUCLEOTIDE SEQUENCE [LARGE SCALE GENOMIC DNA]</scope>
    <source>
        <strain evidence="21 22">2DFW10M-5</strain>
    </source>
</reference>
<dbReference type="RefSeq" id="WP_120789938.1">
    <property type="nucleotide sequence ID" value="NZ_CP032624.1"/>
</dbReference>
<evidence type="ECO:0000313" key="21">
    <source>
        <dbReference type="EMBL" id="AYG04408.1"/>
    </source>
</evidence>
<dbReference type="InterPro" id="IPR019811">
    <property type="entry name" value="HDH_CS"/>
</dbReference>
<keyword evidence="22" id="KW-1185">Reference proteome</keyword>
<evidence type="ECO:0000259" key="20">
    <source>
        <dbReference type="PROSITE" id="PS51671"/>
    </source>
</evidence>
<evidence type="ECO:0000256" key="7">
    <source>
        <dbReference type="ARBA" id="ARBA00022605"/>
    </source>
</evidence>
<sequence>MIEYRTLKIALLGGGTVGSQVARLLLENGAELSSRSGARIELAGIAVRDLDKPRDAALPRELFTTDAEQLILGADIVVELMGGIEPARELIVKALNSGADVVTGNKQLLAVHGPELFDLAGQVGAQLYYEAAVGGAIPIIRPLRDSLAGDSVTRILGIVNGTTNFVLDRMDVDGDELGEALAVATELGYAEADPTADIGGYDAAAKAALLAGLAFHTNVPLESVYREGIEDITKEQVDLAREMGYVVKLLAICERIADPATGEAAVSARVHPALVPRRHPLAAVHGAHNAVFVQAEAAGDLMFYGAGAGGVQTASAVLGDVVSAARRHVAGGPGVAESTHADLPVLPVSAAVTRYHVTLHVADQPGVLAEIARLFAENGASIETVVQSVAGPAGAADGQSPTATLVIGTHAALEASLAATVEALRASAAVTSIAHVLRIEGA</sequence>
<dbReference type="Pfam" id="PF00742">
    <property type="entry name" value="Homoserine_dh"/>
    <property type="match status" value="1"/>
</dbReference>
<evidence type="ECO:0000256" key="11">
    <source>
        <dbReference type="ARBA" id="ARBA00023053"/>
    </source>
</evidence>
<feature type="binding site" evidence="17">
    <location>
        <position position="191"/>
    </location>
    <ligand>
        <name>L-homoserine</name>
        <dbReference type="ChEBI" id="CHEBI:57476"/>
    </ligand>
</feature>
<keyword evidence="8 18" id="KW-0791">Threonine biosynthesis</keyword>
<dbReference type="GO" id="GO:0009088">
    <property type="term" value="P:threonine biosynthetic process"/>
    <property type="evidence" value="ECO:0007669"/>
    <property type="project" value="UniProtKB-UniPathway"/>
</dbReference>
<comment type="catalytic activity">
    <reaction evidence="14">
        <text>L-homoserine + NADP(+) = L-aspartate 4-semialdehyde + NADPH + H(+)</text>
        <dbReference type="Rhea" id="RHEA:15761"/>
        <dbReference type="ChEBI" id="CHEBI:15378"/>
        <dbReference type="ChEBI" id="CHEBI:57476"/>
        <dbReference type="ChEBI" id="CHEBI:57783"/>
        <dbReference type="ChEBI" id="CHEBI:58349"/>
        <dbReference type="ChEBI" id="CHEBI:537519"/>
        <dbReference type="EC" id="1.1.1.3"/>
    </reaction>
    <physiologicalReaction direction="right-to-left" evidence="14">
        <dbReference type="Rhea" id="RHEA:15763"/>
    </physiologicalReaction>
</comment>
<comment type="function">
    <text evidence="13">Catalyzes the conversion of L-aspartate-beta-semialdehyde (L-Asa) to L-homoserine (L-Hse), the third step in the biosynthesis of threonine and methionine from aspartate.</text>
</comment>
<dbReference type="InterPro" id="IPR036291">
    <property type="entry name" value="NAD(P)-bd_dom_sf"/>
</dbReference>
<dbReference type="NCBIfam" id="NF004976">
    <property type="entry name" value="PRK06349.1"/>
    <property type="match status" value="1"/>
</dbReference>
<dbReference type="SUPFAM" id="SSF55021">
    <property type="entry name" value="ACT-like"/>
    <property type="match status" value="1"/>
</dbReference>
<dbReference type="CDD" id="cd04881">
    <property type="entry name" value="ACT_HSDH-Hom"/>
    <property type="match status" value="1"/>
</dbReference>
<dbReference type="GO" id="GO:0009086">
    <property type="term" value="P:methionine biosynthetic process"/>
    <property type="evidence" value="ECO:0007669"/>
    <property type="project" value="UniProtKB-KW"/>
</dbReference>